<dbReference type="GO" id="GO:0005886">
    <property type="term" value="C:plasma membrane"/>
    <property type="evidence" value="ECO:0007669"/>
    <property type="project" value="TreeGrafter"/>
</dbReference>
<evidence type="ECO:0000313" key="3">
    <source>
        <dbReference type="RefSeq" id="XP_038979207.1"/>
    </source>
</evidence>
<reference evidence="3 4" key="1">
    <citation type="submission" date="2025-04" db="UniProtKB">
        <authorList>
            <consortium name="RefSeq"/>
        </authorList>
    </citation>
    <scope>IDENTIFICATION</scope>
    <source>
        <tissue evidence="3 4">Young leaves</tissue>
    </source>
</reference>
<proteinExistence type="predicted"/>
<name>A0A8B9A0N7_PHODC</name>
<dbReference type="KEGG" id="pda:120103966"/>
<dbReference type="RefSeq" id="XP_038979207.1">
    <property type="nucleotide sequence ID" value="XM_039123279.1"/>
</dbReference>
<dbReference type="InterPro" id="IPR051564">
    <property type="entry name" value="LRR_receptor-like_kinase"/>
</dbReference>
<organism evidence="2 3">
    <name type="scientific">Phoenix dactylifera</name>
    <name type="common">Date palm</name>
    <dbReference type="NCBI Taxonomy" id="42345"/>
    <lineage>
        <taxon>Eukaryota</taxon>
        <taxon>Viridiplantae</taxon>
        <taxon>Streptophyta</taxon>
        <taxon>Embryophyta</taxon>
        <taxon>Tracheophyta</taxon>
        <taxon>Spermatophyta</taxon>
        <taxon>Magnoliopsida</taxon>
        <taxon>Liliopsida</taxon>
        <taxon>Arecaceae</taxon>
        <taxon>Coryphoideae</taxon>
        <taxon>Phoeniceae</taxon>
        <taxon>Phoenix</taxon>
    </lineage>
</organism>
<dbReference type="InterPro" id="IPR011009">
    <property type="entry name" value="Kinase-like_dom_sf"/>
</dbReference>
<accession>A0A8B9A0N7</accession>
<gene>
    <name evidence="3" type="primary">LOC120103966</name>
    <name evidence="4" type="synonym">LOC120109552</name>
</gene>
<dbReference type="Gene3D" id="1.10.510.10">
    <property type="entry name" value="Transferase(Phosphotransferase) domain 1"/>
    <property type="match status" value="1"/>
</dbReference>
<dbReference type="KEGG" id="pda:120109552"/>
<dbReference type="GeneID" id="120103966"/>
<feature type="region of interest" description="Disordered" evidence="1">
    <location>
        <begin position="237"/>
        <end position="266"/>
    </location>
</feature>
<protein>
    <submittedName>
        <fullName evidence="3">Uncharacterized protein LOC120103966</fullName>
    </submittedName>
    <submittedName>
        <fullName evidence="4">Uncharacterized protein LOC120109552</fullName>
    </submittedName>
</protein>
<dbReference type="Proteomes" id="UP000228380">
    <property type="component" value="Unplaced"/>
</dbReference>
<dbReference type="RefSeq" id="XP_038979208.1">
    <property type="nucleotide sequence ID" value="XM_039123280.1"/>
</dbReference>
<dbReference type="PANTHER" id="PTHR48055:SF27">
    <property type="entry name" value="LRR RECEPTOR-LIKE SERINE_THREONINE-PROTEIN KINASE FEI 2"/>
    <property type="match status" value="1"/>
</dbReference>
<evidence type="ECO:0000313" key="2">
    <source>
        <dbReference type="Proteomes" id="UP000228380"/>
    </source>
</evidence>
<dbReference type="OrthoDB" id="781197at2759"/>
<sequence length="280" mass="30538">MQSGRATEKTDLYRFGVLVLEVLSGKRPTDSLFIEKDLNILGWLNFLILEDRQREIIDPHCDGMQIESLDALLSVAIQCVSSAPEERPTMHRMVQLLESEALPSLPECFSHPQALSSLPDVSSHSQAPSSLRGSCVSAIHVIAYIVYNTAVVNGMKASWLLIGHPQDSAKEKMAAVRAWLLMALLASICLVKENNAEDIGYGTIGKGGGEVHCGVGHKGNCRPHEAAPYHRPCQKKDGCRGDPPNTEKIVEHDGNLPKPKAGKRIKDAEQLLHSLGPTPM</sequence>
<dbReference type="PANTHER" id="PTHR48055">
    <property type="entry name" value="LEUCINE-RICH REPEAT RECEPTOR PROTEIN KINASE EMS1"/>
    <property type="match status" value="1"/>
</dbReference>
<keyword evidence="2" id="KW-1185">Reference proteome</keyword>
<dbReference type="SUPFAM" id="SSF56112">
    <property type="entry name" value="Protein kinase-like (PK-like)"/>
    <property type="match status" value="1"/>
</dbReference>
<evidence type="ECO:0000313" key="4">
    <source>
        <dbReference type="RefSeq" id="XP_038979208.1"/>
    </source>
</evidence>
<dbReference type="AlphaFoldDB" id="A0A8B9A0N7"/>
<evidence type="ECO:0000256" key="1">
    <source>
        <dbReference type="SAM" id="MobiDB-lite"/>
    </source>
</evidence>